<keyword evidence="2" id="KW-0645">Protease</keyword>
<name>A0A7C8QYI6_ORBOL</name>
<dbReference type="Pfam" id="PF00082">
    <property type="entry name" value="Peptidase_S8"/>
    <property type="match status" value="1"/>
</dbReference>
<dbReference type="Gene3D" id="3.40.50.200">
    <property type="entry name" value="Peptidase S8/S53 domain"/>
    <property type="match status" value="1"/>
</dbReference>
<evidence type="ECO:0000259" key="8">
    <source>
        <dbReference type="Pfam" id="PF24476"/>
    </source>
</evidence>
<keyword evidence="3" id="KW-0378">Hydrolase</keyword>
<evidence type="ECO:0000256" key="6">
    <source>
        <dbReference type="SAM" id="MobiDB-lite"/>
    </source>
</evidence>
<dbReference type="InterPro" id="IPR000209">
    <property type="entry name" value="Peptidase_S8/S53_dom"/>
</dbReference>
<comment type="similarity">
    <text evidence="1 5">Belongs to the peptidase S8 family.</text>
</comment>
<dbReference type="InterPro" id="IPR023827">
    <property type="entry name" value="Peptidase_S8_Asp-AS"/>
</dbReference>
<dbReference type="EMBL" id="WIWS01000011">
    <property type="protein sequence ID" value="KAF3226318.1"/>
    <property type="molecule type" value="Genomic_DNA"/>
</dbReference>
<evidence type="ECO:0000256" key="1">
    <source>
        <dbReference type="ARBA" id="ARBA00011073"/>
    </source>
</evidence>
<feature type="domain" description="DUF7580" evidence="8">
    <location>
        <begin position="199"/>
        <end position="537"/>
    </location>
</feature>
<dbReference type="InterPro" id="IPR050131">
    <property type="entry name" value="Peptidase_S8_subtilisin-like"/>
</dbReference>
<comment type="caution">
    <text evidence="9">The sequence shown here is derived from an EMBL/GenBank/DDBJ whole genome shotgun (WGS) entry which is preliminary data.</text>
</comment>
<dbReference type="PRINTS" id="PR00723">
    <property type="entry name" value="SUBTILISIN"/>
</dbReference>
<dbReference type="PANTHER" id="PTHR43806">
    <property type="entry name" value="PEPTIDASE S8"/>
    <property type="match status" value="1"/>
</dbReference>
<keyword evidence="4" id="KW-0720">Serine protease</keyword>
<sequence length="1002" mass="112745">MDSPQLTSDIQILWHLLESAITPFIANLPYYQSTNTNTTTQRTIAFLRCALEWVGSNLQSEIYFPYLQDLPKESGLDIYGAFWDALEALEQSISRTIPHRQISLEGDETVTSSLTSKFPCLSALQTSVLQSDETSLQNQPGIRPQENNYNFRELEEHQLCVSCVRLDTLRETISTIFPKILFEPHATSLEDSVSAAKLAREFGKSAEAIFRVIASQMDEHCNKGHDGFIRVPVAKTSHIEMLLPVCANASAGHLHPTSCSLPSYSDLDFQAWVRGKDLDRNQRISSSQDSKIVICESIRRSKRMRQRLALKLRDELLWEQDSDNKRCVMSKQSCLEAFIWGQGGSAEGDNNTTFTHQTRAEIPVLLARSMLHLYNTQWFQHLWDMDRLILCNEVHEIPPGRYSHPYLASTLSMTGSTVNPINLFVPEEDSCDPLYRHALVLGFGLRLLEIESGTRFPPTDDDIDPEHEEKGALPYLTLQRALSELEGKGQVEDAYLTIAKACLGFHTTLKQKRFRDVDPSIRELAAIHNIVFSPLLQLLAQKFKGAAADLLELEAGIRNMRIKGEKSNNKKAESCTLMKPPPRPPAMKMAAPEAPRLLDSDHSCEDAIGEAFKDLTNSQWNSLQSTTLLEAKFCVDKRDNNVQSVVQLSTTGLEVNAELWVRDNDIKKPNAQPQTEGGIMAYGASERPYDNWWQRLDTLNGLLRAQSAEKDTIYNHQKVKIAVLDTGISPRHPYANEMAEGLYKDFVDEDCARKQDTNGHGTETLNLIFKAFETPEVYVARVFRKEEADQNTAEHVVKAIEWAQQKNVDIIVMALGFPRSDESIENAINTAAAEHILFFAAAGNWGGQDKVAFPARLDNVLCFFSTTPENKNLTSINPPHNRRKAHNFAILGEEIKVPTVSGQPVRTIRGTSVSCAIAAGVAGSLLDFSRQKICRDDHCLRNLKRRREMSAVFEELSKDSRDGKYDCVAPWKLLEGTQDNPDREAKRRKICDKLSRVVENSQ</sequence>
<evidence type="ECO:0000256" key="4">
    <source>
        <dbReference type="ARBA" id="ARBA00022825"/>
    </source>
</evidence>
<organism evidence="9 10">
    <name type="scientific">Orbilia oligospora</name>
    <name type="common">Nematode-trapping fungus</name>
    <name type="synonym">Arthrobotrys oligospora</name>
    <dbReference type="NCBI Taxonomy" id="2813651"/>
    <lineage>
        <taxon>Eukaryota</taxon>
        <taxon>Fungi</taxon>
        <taxon>Dikarya</taxon>
        <taxon>Ascomycota</taxon>
        <taxon>Pezizomycotina</taxon>
        <taxon>Orbiliomycetes</taxon>
        <taxon>Orbiliales</taxon>
        <taxon>Orbiliaceae</taxon>
        <taxon>Orbilia</taxon>
    </lineage>
</organism>
<evidence type="ECO:0000313" key="9">
    <source>
        <dbReference type="EMBL" id="KAF3226318.1"/>
    </source>
</evidence>
<dbReference type="PROSITE" id="PS51892">
    <property type="entry name" value="SUBTILASE"/>
    <property type="match status" value="1"/>
</dbReference>
<reference evidence="9 10" key="1">
    <citation type="submission" date="2019-06" db="EMBL/GenBank/DDBJ databases">
        <authorList>
            <person name="Palmer J.M."/>
        </authorList>
    </citation>
    <scope>NUCLEOTIDE SEQUENCE [LARGE SCALE GENOMIC DNA]</scope>
    <source>
        <strain evidence="9 10">TWF106</strain>
    </source>
</reference>
<evidence type="ECO:0000256" key="5">
    <source>
        <dbReference type="PROSITE-ProRule" id="PRU01240"/>
    </source>
</evidence>
<dbReference type="PANTHER" id="PTHR43806:SF11">
    <property type="entry name" value="CEREVISIN-RELATED"/>
    <property type="match status" value="1"/>
</dbReference>
<evidence type="ECO:0000256" key="3">
    <source>
        <dbReference type="ARBA" id="ARBA00022801"/>
    </source>
</evidence>
<accession>A0A7C8QYI6</accession>
<comment type="caution">
    <text evidence="5">Lacks conserved residue(s) required for the propagation of feature annotation.</text>
</comment>
<dbReference type="Proteomes" id="UP000472727">
    <property type="component" value="Unassembled WGS sequence"/>
</dbReference>
<protein>
    <submittedName>
        <fullName evidence="9">Uncharacterized protein</fullName>
    </submittedName>
</protein>
<feature type="domain" description="Peptidase S8/S53" evidence="7">
    <location>
        <begin position="717"/>
        <end position="927"/>
    </location>
</feature>
<gene>
    <name evidence="9" type="ORF">TWF106_000813</name>
</gene>
<dbReference type="InterPro" id="IPR036852">
    <property type="entry name" value="Peptidase_S8/S53_dom_sf"/>
</dbReference>
<dbReference type="GO" id="GO:0006508">
    <property type="term" value="P:proteolysis"/>
    <property type="evidence" value="ECO:0007669"/>
    <property type="project" value="UniProtKB-KW"/>
</dbReference>
<evidence type="ECO:0000313" key="10">
    <source>
        <dbReference type="Proteomes" id="UP000472727"/>
    </source>
</evidence>
<evidence type="ECO:0000259" key="7">
    <source>
        <dbReference type="Pfam" id="PF00082"/>
    </source>
</evidence>
<dbReference type="InterPro" id="IPR015500">
    <property type="entry name" value="Peptidase_S8_subtilisin-rel"/>
</dbReference>
<dbReference type="AlphaFoldDB" id="A0A7C8QYI6"/>
<dbReference type="PROSITE" id="PS00136">
    <property type="entry name" value="SUBTILASE_ASP"/>
    <property type="match status" value="1"/>
</dbReference>
<dbReference type="Pfam" id="PF24476">
    <property type="entry name" value="DUF7580"/>
    <property type="match status" value="1"/>
</dbReference>
<feature type="region of interest" description="Disordered" evidence="6">
    <location>
        <begin position="568"/>
        <end position="588"/>
    </location>
</feature>
<evidence type="ECO:0000256" key="2">
    <source>
        <dbReference type="ARBA" id="ARBA00022670"/>
    </source>
</evidence>
<proteinExistence type="inferred from homology"/>
<dbReference type="InterPro" id="IPR056002">
    <property type="entry name" value="DUF7580"/>
</dbReference>
<dbReference type="GO" id="GO:0004252">
    <property type="term" value="F:serine-type endopeptidase activity"/>
    <property type="evidence" value="ECO:0007669"/>
    <property type="project" value="InterPro"/>
</dbReference>
<dbReference type="SUPFAM" id="SSF52743">
    <property type="entry name" value="Subtilisin-like"/>
    <property type="match status" value="1"/>
</dbReference>